<reference evidence="2" key="2">
    <citation type="journal article" date="2021" name="PeerJ">
        <title>Extensive microbial diversity within the chicken gut microbiome revealed by metagenomics and culture.</title>
        <authorList>
            <person name="Gilroy R."/>
            <person name="Ravi A."/>
            <person name="Getino M."/>
            <person name="Pursley I."/>
            <person name="Horton D.L."/>
            <person name="Alikhan N.F."/>
            <person name="Baker D."/>
            <person name="Gharbi K."/>
            <person name="Hall N."/>
            <person name="Watson M."/>
            <person name="Adriaenssens E.M."/>
            <person name="Foster-Nyarko E."/>
            <person name="Jarju S."/>
            <person name="Secka A."/>
            <person name="Antonio M."/>
            <person name="Oren A."/>
            <person name="Chaudhuri R.R."/>
            <person name="La Ragione R."/>
            <person name="Hildebrand F."/>
            <person name="Pallen M.J."/>
        </authorList>
    </citation>
    <scope>NUCLEOTIDE SEQUENCE</scope>
    <source>
        <strain evidence="2">4509</strain>
    </source>
</reference>
<gene>
    <name evidence="2" type="ORF">IAD19_02000</name>
</gene>
<dbReference type="EMBL" id="DVMX01000033">
    <property type="protein sequence ID" value="HIU41307.1"/>
    <property type="molecule type" value="Genomic_DNA"/>
</dbReference>
<dbReference type="Pfam" id="PF11391">
    <property type="entry name" value="DUF2798"/>
    <property type="match status" value="1"/>
</dbReference>
<evidence type="ECO:0000256" key="1">
    <source>
        <dbReference type="SAM" id="Phobius"/>
    </source>
</evidence>
<reference evidence="2" key="1">
    <citation type="submission" date="2020-10" db="EMBL/GenBank/DDBJ databases">
        <authorList>
            <person name="Gilroy R."/>
        </authorList>
    </citation>
    <scope>NUCLEOTIDE SEQUENCE</scope>
    <source>
        <strain evidence="2">4509</strain>
    </source>
</reference>
<evidence type="ECO:0000313" key="3">
    <source>
        <dbReference type="Proteomes" id="UP000824082"/>
    </source>
</evidence>
<comment type="caution">
    <text evidence="2">The sequence shown here is derived from an EMBL/GenBank/DDBJ whole genome shotgun (WGS) entry which is preliminary data.</text>
</comment>
<dbReference type="InterPro" id="IPR021529">
    <property type="entry name" value="DUF2798"/>
</dbReference>
<feature type="transmembrane region" description="Helical" evidence="1">
    <location>
        <begin position="49"/>
        <end position="66"/>
    </location>
</feature>
<feature type="transmembrane region" description="Helical" evidence="1">
    <location>
        <begin position="9"/>
        <end position="29"/>
    </location>
</feature>
<sequence>MPKTRPQKVFFSIVMAVLMVYPMELYNLALQEGGLSNGMLWRPLLDLPLMGVLVILLESLIAGPIARRVMRKHFDPVKDKPIFCTLAVQWMTV</sequence>
<proteinExistence type="predicted"/>
<evidence type="ECO:0000313" key="2">
    <source>
        <dbReference type="EMBL" id="HIU41307.1"/>
    </source>
</evidence>
<keyword evidence="1" id="KW-0472">Membrane</keyword>
<feature type="non-terminal residue" evidence="2">
    <location>
        <position position="93"/>
    </location>
</feature>
<accession>A0A9D1LJV6</accession>
<dbReference type="Proteomes" id="UP000824082">
    <property type="component" value="Unassembled WGS sequence"/>
</dbReference>
<organism evidence="2 3">
    <name type="scientific">Candidatus Egerieicola faecale</name>
    <dbReference type="NCBI Taxonomy" id="2840774"/>
    <lineage>
        <taxon>Bacteria</taxon>
        <taxon>Bacillati</taxon>
        <taxon>Bacillota</taxon>
        <taxon>Clostridia</taxon>
        <taxon>Eubacteriales</taxon>
        <taxon>Oscillospiraceae</taxon>
        <taxon>Oscillospiraceae incertae sedis</taxon>
        <taxon>Candidatus Egerieicola</taxon>
    </lineage>
</organism>
<protein>
    <submittedName>
        <fullName evidence="2">DUF2798 domain-containing protein</fullName>
    </submittedName>
</protein>
<name>A0A9D1LJV6_9FIRM</name>
<dbReference type="AlphaFoldDB" id="A0A9D1LJV6"/>
<keyword evidence="1" id="KW-1133">Transmembrane helix</keyword>
<keyword evidence="1" id="KW-0812">Transmembrane</keyword>